<evidence type="ECO:0000256" key="4">
    <source>
        <dbReference type="ARBA" id="ARBA00023026"/>
    </source>
</evidence>
<dbReference type="InterPro" id="IPR003558">
    <property type="entry name" value="CDtoxinA/C"/>
</dbReference>
<evidence type="ECO:0000256" key="7">
    <source>
        <dbReference type="ARBA" id="ARBA00023237"/>
    </source>
</evidence>
<keyword evidence="6" id="KW-0564">Palmitate</keyword>
<dbReference type="AlphaFoldDB" id="A0A841FSS8"/>
<comment type="subcellular location">
    <subcellularLocation>
        <location evidence="1">Cell outer membrane</location>
        <topology evidence="1">Lipid-anchor</topology>
    </subcellularLocation>
</comment>
<keyword evidence="12" id="KW-1185">Reference proteome</keyword>
<dbReference type="CDD" id="cd00161">
    <property type="entry name" value="beta-trefoil_Ricin-like"/>
    <property type="match status" value="1"/>
</dbReference>
<keyword evidence="2" id="KW-0800">Toxin</keyword>
<proteinExistence type="predicted"/>
<organism evidence="11 12">
    <name type="scientific">Phytomonospora endophytica</name>
    <dbReference type="NCBI Taxonomy" id="714109"/>
    <lineage>
        <taxon>Bacteria</taxon>
        <taxon>Bacillati</taxon>
        <taxon>Actinomycetota</taxon>
        <taxon>Actinomycetes</taxon>
        <taxon>Micromonosporales</taxon>
        <taxon>Micromonosporaceae</taxon>
        <taxon>Phytomonospora</taxon>
    </lineage>
</organism>
<dbReference type="EMBL" id="JACHGT010000009">
    <property type="protein sequence ID" value="MBB6036592.1"/>
    <property type="molecule type" value="Genomic_DNA"/>
</dbReference>
<dbReference type="Proteomes" id="UP000548476">
    <property type="component" value="Unassembled WGS sequence"/>
</dbReference>
<evidence type="ECO:0000256" key="6">
    <source>
        <dbReference type="ARBA" id="ARBA00023139"/>
    </source>
</evidence>
<feature type="compositionally biased region" description="Low complexity" evidence="9">
    <location>
        <begin position="39"/>
        <end position="73"/>
    </location>
</feature>
<feature type="signal peptide" evidence="10">
    <location>
        <begin position="1"/>
        <end position="17"/>
    </location>
</feature>
<comment type="caution">
    <text evidence="11">The sequence shown here is derived from an EMBL/GenBank/DDBJ whole genome shotgun (WGS) entry which is preliminary data.</text>
</comment>
<evidence type="ECO:0000313" key="12">
    <source>
        <dbReference type="Proteomes" id="UP000548476"/>
    </source>
</evidence>
<feature type="chain" id="PRO_5039194141" description="Ricin B lectin domain-containing protein" evidence="10">
    <location>
        <begin position="18"/>
        <end position="240"/>
    </location>
</feature>
<keyword evidence="5" id="KW-0472">Membrane</keyword>
<name>A0A841FSS8_9ACTN</name>
<dbReference type="PROSITE" id="PS50231">
    <property type="entry name" value="RICIN_B_LECTIN"/>
    <property type="match status" value="1"/>
</dbReference>
<evidence type="ECO:0000256" key="1">
    <source>
        <dbReference type="ARBA" id="ARBA00004459"/>
    </source>
</evidence>
<dbReference type="GO" id="GO:0009279">
    <property type="term" value="C:cell outer membrane"/>
    <property type="evidence" value="ECO:0007669"/>
    <property type="project" value="UniProtKB-SubCell"/>
</dbReference>
<accession>A0A841FSS8</accession>
<dbReference type="InterPro" id="IPR035992">
    <property type="entry name" value="Ricin_B-like_lectins"/>
</dbReference>
<dbReference type="Pfam" id="PF03498">
    <property type="entry name" value="CDtoxinA"/>
    <property type="match status" value="1"/>
</dbReference>
<reference evidence="11 12" key="1">
    <citation type="submission" date="2020-08" db="EMBL/GenBank/DDBJ databases">
        <title>Genomic Encyclopedia of Type Strains, Phase IV (KMG-IV): sequencing the most valuable type-strain genomes for metagenomic binning, comparative biology and taxonomic classification.</title>
        <authorList>
            <person name="Goeker M."/>
        </authorList>
    </citation>
    <scope>NUCLEOTIDE SEQUENCE [LARGE SCALE GENOMIC DNA]</scope>
    <source>
        <strain evidence="11 12">YIM 65646</strain>
    </source>
</reference>
<keyword evidence="3 10" id="KW-0732">Signal</keyword>
<evidence type="ECO:0000256" key="5">
    <source>
        <dbReference type="ARBA" id="ARBA00023136"/>
    </source>
</evidence>
<evidence type="ECO:0000256" key="3">
    <source>
        <dbReference type="ARBA" id="ARBA00022729"/>
    </source>
</evidence>
<keyword evidence="8" id="KW-0449">Lipoprotein</keyword>
<evidence type="ECO:0000313" key="11">
    <source>
        <dbReference type="EMBL" id="MBB6036592.1"/>
    </source>
</evidence>
<evidence type="ECO:0000256" key="8">
    <source>
        <dbReference type="ARBA" id="ARBA00023288"/>
    </source>
</evidence>
<keyword evidence="4" id="KW-0843">Virulence</keyword>
<evidence type="ECO:0000256" key="2">
    <source>
        <dbReference type="ARBA" id="ARBA00022656"/>
    </source>
</evidence>
<evidence type="ECO:0000256" key="9">
    <source>
        <dbReference type="SAM" id="MobiDB-lite"/>
    </source>
</evidence>
<dbReference type="RefSeq" id="WP_203686047.1">
    <property type="nucleotide sequence ID" value="NZ_BONT01000031.1"/>
</dbReference>
<evidence type="ECO:0008006" key="13">
    <source>
        <dbReference type="Google" id="ProtNLM"/>
    </source>
</evidence>
<dbReference type="Gene3D" id="2.80.10.50">
    <property type="match status" value="1"/>
</dbReference>
<evidence type="ECO:0000256" key="10">
    <source>
        <dbReference type="SAM" id="SignalP"/>
    </source>
</evidence>
<feature type="region of interest" description="Disordered" evidence="9">
    <location>
        <begin position="16"/>
        <end position="102"/>
    </location>
</feature>
<dbReference type="SUPFAM" id="SSF50370">
    <property type="entry name" value="Ricin B-like lectins"/>
    <property type="match status" value="1"/>
</dbReference>
<keyword evidence="7" id="KW-0998">Cell outer membrane</keyword>
<dbReference type="GO" id="GO:0090729">
    <property type="term" value="F:toxin activity"/>
    <property type="evidence" value="ECO:0007669"/>
    <property type="project" value="UniProtKB-KW"/>
</dbReference>
<gene>
    <name evidence="11" type="ORF">HNR73_004463</name>
</gene>
<protein>
    <recommendedName>
        <fullName evidence="13">Ricin B lectin domain-containing protein</fullName>
    </recommendedName>
</protein>
<sequence>MVVAVLIVAVASSTLLSGGGDGASPSGVGAALDDPLDFPVTSDPVVSASPSASGPSASKSPSKKPSSSPSKSTGEPKPDDDGDAGGGDDGGAASEPVFPSGGTYDIKPAHTGLCLGIGPEINNPDRTVLVQDSCSQAKPSLTVAKVDDDTVRFTLYFAAEDWSACVGADEDHGELFAARGCDGGSRQTFTLVPAGSGRYLIKSNAYGTCMDFPWYRNTEGAQVGGAACSTGAASQRFAFS</sequence>